<proteinExistence type="predicted"/>
<dbReference type="EMBL" id="MNCJ02000322">
    <property type="protein sequence ID" value="KAF5797835.1"/>
    <property type="molecule type" value="Genomic_DNA"/>
</dbReference>
<evidence type="ECO:0000256" key="1">
    <source>
        <dbReference type="SAM" id="Phobius"/>
    </source>
</evidence>
<dbReference type="Gramene" id="mRNA:HanXRQr2_Chr07g0285461">
    <property type="protein sequence ID" value="mRNA:HanXRQr2_Chr07g0285461"/>
    <property type="gene ID" value="HanXRQr2_Chr07g0285461"/>
</dbReference>
<evidence type="ECO:0000313" key="3">
    <source>
        <dbReference type="Proteomes" id="UP000215914"/>
    </source>
</evidence>
<organism evidence="2 3">
    <name type="scientific">Helianthus annuus</name>
    <name type="common">Common sunflower</name>
    <dbReference type="NCBI Taxonomy" id="4232"/>
    <lineage>
        <taxon>Eukaryota</taxon>
        <taxon>Viridiplantae</taxon>
        <taxon>Streptophyta</taxon>
        <taxon>Embryophyta</taxon>
        <taxon>Tracheophyta</taxon>
        <taxon>Spermatophyta</taxon>
        <taxon>Magnoliopsida</taxon>
        <taxon>eudicotyledons</taxon>
        <taxon>Gunneridae</taxon>
        <taxon>Pentapetalae</taxon>
        <taxon>asterids</taxon>
        <taxon>campanulids</taxon>
        <taxon>Asterales</taxon>
        <taxon>Asteraceae</taxon>
        <taxon>Asteroideae</taxon>
        <taxon>Heliantheae alliance</taxon>
        <taxon>Heliantheae</taxon>
        <taxon>Helianthus</taxon>
    </lineage>
</organism>
<reference evidence="2" key="2">
    <citation type="submission" date="2020-06" db="EMBL/GenBank/DDBJ databases">
        <title>Helianthus annuus Genome sequencing and assembly Release 2.</title>
        <authorList>
            <person name="Gouzy J."/>
            <person name="Langlade N."/>
            <person name="Munos S."/>
        </authorList>
    </citation>
    <scope>NUCLEOTIDE SEQUENCE</scope>
    <source>
        <tissue evidence="2">Leaves</tissue>
    </source>
</reference>
<keyword evidence="1" id="KW-1133">Transmembrane helix</keyword>
<comment type="caution">
    <text evidence="2">The sequence shown here is derived from an EMBL/GenBank/DDBJ whole genome shotgun (WGS) entry which is preliminary data.</text>
</comment>
<keyword evidence="3" id="KW-1185">Reference proteome</keyword>
<keyword evidence="1" id="KW-0472">Membrane</keyword>
<protein>
    <submittedName>
        <fullName evidence="2">Uncharacterized protein</fullName>
    </submittedName>
</protein>
<dbReference type="Proteomes" id="UP000215914">
    <property type="component" value="Unassembled WGS sequence"/>
</dbReference>
<sequence>MLKMKVKYKYMVLFVVLDVWLVNVILGFRILFHGWLDFMKV</sequence>
<evidence type="ECO:0000313" key="2">
    <source>
        <dbReference type="EMBL" id="KAF5797835.1"/>
    </source>
</evidence>
<name>A0A9K3IJQ0_HELAN</name>
<feature type="transmembrane region" description="Helical" evidence="1">
    <location>
        <begin position="12"/>
        <end position="32"/>
    </location>
</feature>
<reference evidence="2" key="1">
    <citation type="journal article" date="2017" name="Nature">
        <title>The sunflower genome provides insights into oil metabolism, flowering and Asterid evolution.</title>
        <authorList>
            <person name="Badouin H."/>
            <person name="Gouzy J."/>
            <person name="Grassa C.J."/>
            <person name="Murat F."/>
            <person name="Staton S.E."/>
            <person name="Cottret L."/>
            <person name="Lelandais-Briere C."/>
            <person name="Owens G.L."/>
            <person name="Carrere S."/>
            <person name="Mayjonade B."/>
            <person name="Legrand L."/>
            <person name="Gill N."/>
            <person name="Kane N.C."/>
            <person name="Bowers J.E."/>
            <person name="Hubner S."/>
            <person name="Bellec A."/>
            <person name="Berard A."/>
            <person name="Berges H."/>
            <person name="Blanchet N."/>
            <person name="Boniface M.C."/>
            <person name="Brunel D."/>
            <person name="Catrice O."/>
            <person name="Chaidir N."/>
            <person name="Claudel C."/>
            <person name="Donnadieu C."/>
            <person name="Faraut T."/>
            <person name="Fievet G."/>
            <person name="Helmstetter N."/>
            <person name="King M."/>
            <person name="Knapp S.J."/>
            <person name="Lai Z."/>
            <person name="Le Paslier M.C."/>
            <person name="Lippi Y."/>
            <person name="Lorenzon L."/>
            <person name="Mandel J.R."/>
            <person name="Marage G."/>
            <person name="Marchand G."/>
            <person name="Marquand E."/>
            <person name="Bret-Mestries E."/>
            <person name="Morien E."/>
            <person name="Nambeesan S."/>
            <person name="Nguyen T."/>
            <person name="Pegot-Espagnet P."/>
            <person name="Pouilly N."/>
            <person name="Raftis F."/>
            <person name="Sallet E."/>
            <person name="Schiex T."/>
            <person name="Thomas J."/>
            <person name="Vandecasteele C."/>
            <person name="Vares D."/>
            <person name="Vear F."/>
            <person name="Vautrin S."/>
            <person name="Crespi M."/>
            <person name="Mangin B."/>
            <person name="Burke J.M."/>
            <person name="Salse J."/>
            <person name="Munos S."/>
            <person name="Vincourt P."/>
            <person name="Rieseberg L.H."/>
            <person name="Langlade N.B."/>
        </authorList>
    </citation>
    <scope>NUCLEOTIDE SEQUENCE</scope>
    <source>
        <tissue evidence="2">Leaves</tissue>
    </source>
</reference>
<gene>
    <name evidence="2" type="ORF">HanXRQr2_Chr07g0285461</name>
</gene>
<accession>A0A9K3IJQ0</accession>
<keyword evidence="1" id="KW-0812">Transmembrane</keyword>
<dbReference type="AlphaFoldDB" id="A0A9K3IJQ0"/>